<dbReference type="EMBL" id="ABLK01000038">
    <property type="protein sequence ID" value="EDT42477.1"/>
    <property type="molecule type" value="Genomic_DNA"/>
</dbReference>
<reference evidence="1 2" key="1">
    <citation type="submission" date="2008-03" db="EMBL/GenBank/DDBJ databases">
        <title>Sequencing of the draft genome and assembly of Burkholderia ambifaria MEX-5.</title>
        <authorList>
            <consortium name="US DOE Joint Genome Institute (JGI-PGF)"/>
            <person name="Copeland A."/>
            <person name="Lucas S."/>
            <person name="Lapidus A."/>
            <person name="Glavina del Rio T."/>
            <person name="Dalin E."/>
            <person name="Tice H."/>
            <person name="Bruce D."/>
            <person name="Goodwin L."/>
            <person name="Pitluck S."/>
            <person name="Larimer F."/>
            <person name="Land M.L."/>
            <person name="Hauser L."/>
            <person name="Tiedje J."/>
            <person name="Richardson P."/>
        </authorList>
    </citation>
    <scope>NUCLEOTIDE SEQUENCE [LARGE SCALE GENOMIC DNA]</scope>
    <source>
        <strain evidence="1 2">MEX-5</strain>
    </source>
</reference>
<evidence type="ECO:0000313" key="2">
    <source>
        <dbReference type="Proteomes" id="UP000004814"/>
    </source>
</evidence>
<dbReference type="AlphaFoldDB" id="B1T1V0"/>
<dbReference type="PATRIC" id="fig|396597.7.peg.6505"/>
<accession>B1T1V0</accession>
<proteinExistence type="predicted"/>
<dbReference type="Proteomes" id="UP000004814">
    <property type="component" value="Unassembled WGS sequence"/>
</dbReference>
<protein>
    <recommendedName>
        <fullName evidence="3">Antitoxin SocA-like Panacea domain-containing protein</fullName>
    </recommendedName>
</protein>
<sequence length="118" mass="13409">MLRYLYGAYEPLDTALAPLLSYGLAQMVRETETRQRMYFLLPKGLEVADRMTEELTEAKWYSVRTTLIGEFCKGKSGDQLAKWQYRHPSYAGAKHGETIDSIAEEVRGRIADLEASNA</sequence>
<evidence type="ECO:0008006" key="3">
    <source>
        <dbReference type="Google" id="ProtNLM"/>
    </source>
</evidence>
<evidence type="ECO:0000313" key="1">
    <source>
        <dbReference type="EMBL" id="EDT42477.1"/>
    </source>
</evidence>
<name>B1T1V0_9BURK</name>
<gene>
    <name evidence="1" type="ORF">BamMEX5DRAFT_1766</name>
</gene>
<comment type="caution">
    <text evidence="1">The sequence shown here is derived from an EMBL/GenBank/DDBJ whole genome shotgun (WGS) entry which is preliminary data.</text>
</comment>
<organism evidence="1 2">
    <name type="scientific">Burkholderia ambifaria MEX-5</name>
    <dbReference type="NCBI Taxonomy" id="396597"/>
    <lineage>
        <taxon>Bacteria</taxon>
        <taxon>Pseudomonadati</taxon>
        <taxon>Pseudomonadota</taxon>
        <taxon>Betaproteobacteria</taxon>
        <taxon>Burkholderiales</taxon>
        <taxon>Burkholderiaceae</taxon>
        <taxon>Burkholderia</taxon>
        <taxon>Burkholderia cepacia complex</taxon>
    </lineage>
</organism>